<reference evidence="1 2" key="1">
    <citation type="journal article" date="2019" name="Nat. Med.">
        <title>A library of human gut bacterial isolates paired with longitudinal multiomics data enables mechanistic microbiome research.</title>
        <authorList>
            <person name="Poyet M."/>
            <person name="Groussin M."/>
            <person name="Gibbons S.M."/>
            <person name="Avila-Pacheco J."/>
            <person name="Jiang X."/>
            <person name="Kearney S.M."/>
            <person name="Perrotta A.R."/>
            <person name="Berdy B."/>
            <person name="Zhao S."/>
            <person name="Lieberman T.D."/>
            <person name="Swanson P.K."/>
            <person name="Smith M."/>
            <person name="Roesemann S."/>
            <person name="Alexander J.E."/>
            <person name="Rich S.A."/>
            <person name="Livny J."/>
            <person name="Vlamakis H."/>
            <person name="Clish C."/>
            <person name="Bullock K."/>
            <person name="Deik A."/>
            <person name="Scott J."/>
            <person name="Pierce K.A."/>
            <person name="Xavier R.J."/>
            <person name="Alm E.J."/>
        </authorList>
    </citation>
    <scope>NUCLEOTIDE SEQUENCE [LARGE SCALE GENOMIC DNA]</scope>
    <source>
        <strain evidence="1 2">BIOML-A1</strain>
    </source>
</reference>
<protein>
    <submittedName>
        <fullName evidence="1">Uncharacterized protein</fullName>
    </submittedName>
</protein>
<evidence type="ECO:0000313" key="2">
    <source>
        <dbReference type="Proteomes" id="UP000462865"/>
    </source>
</evidence>
<proteinExistence type="predicted"/>
<accession>A0A7K0ID76</accession>
<comment type="caution">
    <text evidence="1">The sequence shown here is derived from an EMBL/GenBank/DDBJ whole genome shotgun (WGS) entry which is preliminary data.</text>
</comment>
<gene>
    <name evidence="1" type="ORF">GKG38_10570</name>
</gene>
<name>A0A7K0ID76_9ACTN</name>
<sequence>MAYSPDQKDVEGIEEIADKAPKVCPNCGKPLRKIVTSREFGSFTTKCPWCKTKFEYQIEEDD</sequence>
<dbReference type="EMBL" id="WKZA01000052">
    <property type="protein sequence ID" value="MSA95488.1"/>
    <property type="molecule type" value="Genomic_DNA"/>
</dbReference>
<evidence type="ECO:0000313" key="1">
    <source>
        <dbReference type="EMBL" id="MSA95488.1"/>
    </source>
</evidence>
<dbReference type="AlphaFoldDB" id="A0A7K0ID76"/>
<dbReference type="RefSeq" id="WP_154270601.1">
    <property type="nucleotide sequence ID" value="NZ_JAJCHO010000008.1"/>
</dbReference>
<dbReference type="Proteomes" id="UP000462865">
    <property type="component" value="Unassembled WGS sequence"/>
</dbReference>
<organism evidence="1 2">
    <name type="scientific">Gordonibacter urolithinfaciens</name>
    <dbReference type="NCBI Taxonomy" id="1335613"/>
    <lineage>
        <taxon>Bacteria</taxon>
        <taxon>Bacillati</taxon>
        <taxon>Actinomycetota</taxon>
        <taxon>Coriobacteriia</taxon>
        <taxon>Eggerthellales</taxon>
        <taxon>Eggerthellaceae</taxon>
        <taxon>Gordonibacter</taxon>
    </lineage>
</organism>